<dbReference type="AlphaFoldDB" id="A0AAW2HY99"/>
<comment type="caution">
    <text evidence="2">The sequence shown here is derived from an EMBL/GenBank/DDBJ whole genome shotgun (WGS) entry which is preliminary data.</text>
</comment>
<feature type="region of interest" description="Disordered" evidence="1">
    <location>
        <begin position="139"/>
        <end position="158"/>
    </location>
</feature>
<dbReference type="EMBL" id="JARGDH010000002">
    <property type="protein sequence ID" value="KAL0274814.1"/>
    <property type="molecule type" value="Genomic_DNA"/>
</dbReference>
<proteinExistence type="predicted"/>
<feature type="compositionally biased region" description="Basic residues" evidence="1">
    <location>
        <begin position="148"/>
        <end position="158"/>
    </location>
</feature>
<sequence length="158" mass="18057">MGITGSRHCRENIINPEFLSVITLTDSMVQRLPLDSESSSPLDREAREQNIDDFWKDRMGCMENAFEESMGITEGKFNSLEKHILGMAPPVFKPRCSANVTEVTSCFLSYPNEPENCEDIVKQFKLCLDTTLQDESRRSRLNAERVKTKTQKKKCKTS</sequence>
<evidence type="ECO:0000256" key="1">
    <source>
        <dbReference type="SAM" id="MobiDB-lite"/>
    </source>
</evidence>
<protein>
    <submittedName>
        <fullName evidence="2">Uncharacterized protein</fullName>
    </submittedName>
</protein>
<evidence type="ECO:0000313" key="2">
    <source>
        <dbReference type="EMBL" id="KAL0274814.1"/>
    </source>
</evidence>
<gene>
    <name evidence="2" type="ORF">PYX00_002848</name>
</gene>
<name>A0AAW2HY99_9NEOP</name>
<reference evidence="2" key="1">
    <citation type="journal article" date="2024" name="Gigascience">
        <title>Chromosome-level genome of the poultry shaft louse Menopon gallinae provides insight into the host-switching and adaptive evolution of parasitic lice.</title>
        <authorList>
            <person name="Xu Y."/>
            <person name="Ma L."/>
            <person name="Liu S."/>
            <person name="Liang Y."/>
            <person name="Liu Q."/>
            <person name="He Z."/>
            <person name="Tian L."/>
            <person name="Duan Y."/>
            <person name="Cai W."/>
            <person name="Li H."/>
            <person name="Song F."/>
        </authorList>
    </citation>
    <scope>NUCLEOTIDE SEQUENCE</scope>
    <source>
        <strain evidence="2">Cailab_2023a</strain>
    </source>
</reference>
<accession>A0AAW2HY99</accession>
<organism evidence="2">
    <name type="scientific">Menopon gallinae</name>
    <name type="common">poultry shaft louse</name>
    <dbReference type="NCBI Taxonomy" id="328185"/>
    <lineage>
        <taxon>Eukaryota</taxon>
        <taxon>Metazoa</taxon>
        <taxon>Ecdysozoa</taxon>
        <taxon>Arthropoda</taxon>
        <taxon>Hexapoda</taxon>
        <taxon>Insecta</taxon>
        <taxon>Pterygota</taxon>
        <taxon>Neoptera</taxon>
        <taxon>Paraneoptera</taxon>
        <taxon>Psocodea</taxon>
        <taxon>Troctomorpha</taxon>
        <taxon>Phthiraptera</taxon>
        <taxon>Amblycera</taxon>
        <taxon>Menoponidae</taxon>
        <taxon>Menopon</taxon>
    </lineage>
</organism>